<dbReference type="SUPFAM" id="SSF52777">
    <property type="entry name" value="CoA-dependent acyltransferases"/>
    <property type="match status" value="2"/>
</dbReference>
<evidence type="ECO:0000256" key="2">
    <source>
        <dbReference type="ARBA" id="ARBA00022679"/>
    </source>
</evidence>
<dbReference type="InterPro" id="IPR023213">
    <property type="entry name" value="CAT-like_dom_sf"/>
</dbReference>
<proteinExistence type="predicted"/>
<dbReference type="SUPFAM" id="SSF53901">
    <property type="entry name" value="Thiolase-like"/>
    <property type="match status" value="2"/>
</dbReference>
<sequence>MSEASKKLAGLSPEQKRALLERLLREKAAAKVEPEWATLSQGQRALWFLYRLAPESAAYNLLYSARIQAALDIQALQSAFQELARRYPILTATYATREGEPVQYFQRQQEIPIERIDASSWSEEALKQRLLVEGNRPFNLEKGPIMRIQLFQRAPQEHILALTVHHIALDFWSLDILIDELYLLYATRVAGSQAALPAAGPAFTEYVRWQSELAKSPEGERLWSYWQEKLAGELPLLNLPLDRPRPPVQTYRGASHSFPFSADLTRKLRALAQSEKATLFMIVLAAFKTLLYRYSHQDDVLVGTPMLGRSRADLEKIVGYLVNPAALRTSLAGNPSFKELLNRVRETVTGALEHQDLPFPVIVERLQPRRDPSYSPIFQSLFIWDRPRKRDESELALLSQMSSNGQNGSHAHNGANGHHAIALPALKLEPYVMGQQGAPFDLTLTIFEMDGGLSADFRYNVDLFDDATIERMGGHLLVLLEGIVAQPEQSILSLPLLTGAEKRQALVEWNATEAIYPEQASIPQLFEEQVQRTPNAEALVYEGNSLTYRELNRRANLLARELRSRGVKPDTLVGVCMERSVEMVVALLGVLKAGGAYVPMDPAYPQERLAYMLEDAAVSVLLTQSALFEQLPQQSARVLTLDANWGTDNGGEPDNLTLDLRPENLIYMIYTSGSTGRPKGVMNTHRGVCNRLHWMQQEYHLTAEDRVLQKTPFSFDVSVWEFFWPLISGATLVMARPGGQSDAAYLAKLIHDQRISTLHFVPSMLHAFLLEPDLEVRCQSLKRVICSGEALIYDLQERFFARLKSQLHNLYGPTEAAIDVTYWACQPGSKETVIPIGRPIANTQIYILDEAQQPVPVGVSGELYIGGVGVARGYHQRPELNREKFIPDPFSMSEGARLFRSGDLARYRPDGVIEFLGRIDHQVKIRGFRIELGEIETALSQHPNVKEAIVIAREDMPGNKRLVAYLVPEQVGEHIPAVSDSPLLSPQEAGLTLEELRTFLGQHLPSYMVPSAFLFLSALPLTPNGKVDRKALPSPNSERPELEEQFVEPRNATEQKLAEIWTEVLGLSRVGIHDNYFDLGGASIQSLEIVARAKEAGIDLPLEKLFEFQTIAELVSVLGNAPTSQTIALSESSAQPIAETALPGVEEPVAPTQPELKPMQADSSPTLLMNTIIESLGTYLPPKVVTSEEVIQGCVSPIRFPFARLTGIKSRRMAGETEFSIDIARQAVADCLERSKYNPEDIDMIVSGSISRCDAPNFSFSFEPSTAIRLKHHFGLKNAIAFDIDNACTGLFTAINIVDSFLKAGLIRRGIAVSGEYITHIALTAQKELEGFMDSRLPCLTVGDAGAAVLLERAPNQKVGFHEFDMFSLGHYSRDCIGKVTDREHGGSIMYTDAVKVSAVNMKHAVAHAANVIASSGWPSDSFQHVIIHQTSSTTIRDAAREINSHFGKEICTQENVINNIAERGNTATTTQMIAIADHIRSGRIQSGDNAVLGITGSGATIGAAIYTFDDLPERMRRVDAGEKVQKVPPEQRHTVPLLPPTRRVRVESIGTLPAQSPVKKEALALVNAAAENCLAASSYDRKDIDLMIYAGVYRDEFLSEPAIAALSQGDLKINEEIEKVTDKKTFVFDVFNGSIGLLNACHTAIGMIKAQKVNNALVMASEIENNREYRPDVLRGIEETGSAMILAESADGQCGFGNFVFKYFTDYLGAINSHTELHNGKMTLSVATDPRLQEYYLQCIRETVQELLALEQLDLERVKVILPPQISSQFIANLGKTLNVSAEKLVDVQAEHDLFTSSLPYALEQARQQNLARPGDIGLIISVGAGIQVGCATYYF</sequence>
<evidence type="ECO:0000256" key="1">
    <source>
        <dbReference type="ARBA" id="ARBA00001957"/>
    </source>
</evidence>
<dbReference type="InterPro" id="IPR009081">
    <property type="entry name" value="PP-bd_ACP"/>
</dbReference>
<dbReference type="Gene3D" id="3.30.300.30">
    <property type="match status" value="1"/>
</dbReference>
<dbReference type="Gene3D" id="1.10.1200.10">
    <property type="entry name" value="ACP-like"/>
    <property type="match status" value="1"/>
</dbReference>
<dbReference type="CDD" id="cd17646">
    <property type="entry name" value="A_NRPS_AB3403-like"/>
    <property type="match status" value="1"/>
</dbReference>
<dbReference type="Gene3D" id="2.30.38.10">
    <property type="entry name" value="Luciferase, Domain 3"/>
    <property type="match status" value="1"/>
</dbReference>
<evidence type="ECO:0000259" key="4">
    <source>
        <dbReference type="PROSITE" id="PS50075"/>
    </source>
</evidence>
<dbReference type="Pfam" id="PF00501">
    <property type="entry name" value="AMP-binding"/>
    <property type="match status" value="1"/>
</dbReference>
<dbReference type="Proteomes" id="UP000654345">
    <property type="component" value="Unassembled WGS sequence"/>
</dbReference>
<evidence type="ECO:0000313" key="5">
    <source>
        <dbReference type="EMBL" id="GHO54368.1"/>
    </source>
</evidence>
<dbReference type="InterPro" id="IPR020845">
    <property type="entry name" value="AMP-binding_CS"/>
</dbReference>
<dbReference type="InterPro" id="IPR000873">
    <property type="entry name" value="AMP-dep_synth/lig_dom"/>
</dbReference>
<dbReference type="PANTHER" id="PTHR45527:SF1">
    <property type="entry name" value="FATTY ACID SYNTHASE"/>
    <property type="match status" value="1"/>
</dbReference>
<dbReference type="InterPro" id="IPR045851">
    <property type="entry name" value="AMP-bd_C_sf"/>
</dbReference>
<dbReference type="Pfam" id="PF13193">
    <property type="entry name" value="AMP-binding_C"/>
    <property type="match status" value="1"/>
</dbReference>
<comment type="caution">
    <text evidence="5">The sequence shown here is derived from an EMBL/GenBank/DDBJ whole genome shotgun (WGS) entry which is preliminary data.</text>
</comment>
<dbReference type="Pfam" id="PF00550">
    <property type="entry name" value="PP-binding"/>
    <property type="match status" value="1"/>
</dbReference>
<comment type="cofactor">
    <cofactor evidence="1">
        <name>pantetheine 4'-phosphate</name>
        <dbReference type="ChEBI" id="CHEBI:47942"/>
    </cofactor>
</comment>
<dbReference type="PANTHER" id="PTHR45527">
    <property type="entry name" value="NONRIBOSOMAL PEPTIDE SYNTHETASE"/>
    <property type="match status" value="1"/>
</dbReference>
<evidence type="ECO:0000256" key="3">
    <source>
        <dbReference type="SAM" id="MobiDB-lite"/>
    </source>
</evidence>
<dbReference type="InterPro" id="IPR036736">
    <property type="entry name" value="ACP-like_sf"/>
</dbReference>
<dbReference type="RefSeq" id="WP_201371093.1">
    <property type="nucleotide sequence ID" value="NZ_BNJG01000001.1"/>
</dbReference>
<dbReference type="SUPFAM" id="SSF47336">
    <property type="entry name" value="ACP-like"/>
    <property type="match status" value="1"/>
</dbReference>
<dbReference type="InterPro" id="IPR010071">
    <property type="entry name" value="AA_adenyl_dom"/>
</dbReference>
<feature type="region of interest" description="Disordered" evidence="3">
    <location>
        <begin position="1030"/>
        <end position="1049"/>
    </location>
</feature>
<dbReference type="InterPro" id="IPR001242">
    <property type="entry name" value="Condensation_dom"/>
</dbReference>
<dbReference type="PROSITE" id="PS50075">
    <property type="entry name" value="CARRIER"/>
    <property type="match status" value="1"/>
</dbReference>
<dbReference type="EMBL" id="BNJG01000001">
    <property type="protein sequence ID" value="GHO54368.1"/>
    <property type="molecule type" value="Genomic_DNA"/>
</dbReference>
<dbReference type="Pfam" id="PF00668">
    <property type="entry name" value="Condensation"/>
    <property type="match status" value="1"/>
</dbReference>
<dbReference type="Pfam" id="PF08545">
    <property type="entry name" value="ACP_syn_III"/>
    <property type="match status" value="1"/>
</dbReference>
<dbReference type="InterPro" id="IPR013751">
    <property type="entry name" value="ACP_syn_III_N"/>
</dbReference>
<dbReference type="InterPro" id="IPR013747">
    <property type="entry name" value="ACP_syn_III_C"/>
</dbReference>
<dbReference type="Pfam" id="PF08541">
    <property type="entry name" value="ACP_syn_III_C"/>
    <property type="match status" value="2"/>
</dbReference>
<name>A0ABQ3UNU1_9CHLR</name>
<feature type="domain" description="Carrier" evidence="4">
    <location>
        <begin position="1048"/>
        <end position="1122"/>
    </location>
</feature>
<keyword evidence="2" id="KW-0808">Transferase</keyword>
<accession>A0ABQ3UNU1</accession>
<dbReference type="SUPFAM" id="SSF56801">
    <property type="entry name" value="Acetyl-CoA synthetase-like"/>
    <property type="match status" value="1"/>
</dbReference>
<keyword evidence="6" id="KW-1185">Reference proteome</keyword>
<dbReference type="Gene3D" id="3.40.50.980">
    <property type="match status" value="2"/>
</dbReference>
<dbReference type="Gene3D" id="3.40.47.10">
    <property type="match status" value="4"/>
</dbReference>
<gene>
    <name evidence="5" type="ORF">KSB_28430</name>
</gene>
<evidence type="ECO:0000313" key="6">
    <source>
        <dbReference type="Proteomes" id="UP000654345"/>
    </source>
</evidence>
<dbReference type="InterPro" id="IPR025110">
    <property type="entry name" value="AMP-bd_C"/>
</dbReference>
<dbReference type="CDD" id="cd19531">
    <property type="entry name" value="LCL_NRPS-like"/>
    <property type="match status" value="1"/>
</dbReference>
<dbReference type="NCBIfam" id="TIGR01733">
    <property type="entry name" value="AA-adenyl-dom"/>
    <property type="match status" value="1"/>
</dbReference>
<dbReference type="InterPro" id="IPR016039">
    <property type="entry name" value="Thiolase-like"/>
</dbReference>
<dbReference type="Gene3D" id="3.30.559.30">
    <property type="entry name" value="Nonribosomal peptide synthetase, condensation domain"/>
    <property type="match status" value="1"/>
</dbReference>
<reference evidence="5 6" key="1">
    <citation type="journal article" date="2021" name="Int. J. Syst. Evol. Microbiol.">
        <title>Reticulibacter mediterranei gen. nov., sp. nov., within the new family Reticulibacteraceae fam. nov., and Ktedonospora formicarum gen. nov., sp. nov., Ktedonobacter robiniae sp. nov., Dictyobacter formicarum sp. nov. and Dictyobacter arantiisoli sp. nov., belonging to the class Ktedonobacteria.</title>
        <authorList>
            <person name="Yabe S."/>
            <person name="Zheng Y."/>
            <person name="Wang C.M."/>
            <person name="Sakai Y."/>
            <person name="Abe K."/>
            <person name="Yokota A."/>
            <person name="Donadio S."/>
            <person name="Cavaletti L."/>
            <person name="Monciardini P."/>
        </authorList>
    </citation>
    <scope>NUCLEOTIDE SEQUENCE [LARGE SCALE GENOMIC DNA]</scope>
    <source>
        <strain evidence="5 6">SOSP1-30</strain>
    </source>
</reference>
<dbReference type="PROSITE" id="PS00455">
    <property type="entry name" value="AMP_BINDING"/>
    <property type="match status" value="1"/>
</dbReference>
<protein>
    <recommendedName>
        <fullName evidence="4">Carrier domain-containing protein</fullName>
    </recommendedName>
</protein>
<organism evidence="5 6">
    <name type="scientific">Ktedonobacter robiniae</name>
    <dbReference type="NCBI Taxonomy" id="2778365"/>
    <lineage>
        <taxon>Bacteria</taxon>
        <taxon>Bacillati</taxon>
        <taxon>Chloroflexota</taxon>
        <taxon>Ktedonobacteria</taxon>
        <taxon>Ktedonobacterales</taxon>
        <taxon>Ktedonobacteraceae</taxon>
        <taxon>Ktedonobacter</taxon>
    </lineage>
</organism>
<dbReference type="Gene3D" id="3.30.559.10">
    <property type="entry name" value="Chloramphenicol acetyltransferase-like domain"/>
    <property type="match status" value="1"/>
</dbReference>